<evidence type="ECO:0000256" key="1">
    <source>
        <dbReference type="ARBA" id="ARBA00001974"/>
    </source>
</evidence>
<name>A0A6I1EI60_9BURK</name>
<evidence type="ECO:0000256" key="3">
    <source>
        <dbReference type="ARBA" id="ARBA00022827"/>
    </source>
</evidence>
<organism evidence="6 7">
    <name type="scientific">Sutterella seckii</name>
    <dbReference type="NCBI Taxonomy" id="1944635"/>
    <lineage>
        <taxon>Bacteria</taxon>
        <taxon>Pseudomonadati</taxon>
        <taxon>Pseudomonadota</taxon>
        <taxon>Betaproteobacteria</taxon>
        <taxon>Burkholderiales</taxon>
        <taxon>Sutterellaceae</taxon>
        <taxon>Sutterella</taxon>
    </lineage>
</organism>
<comment type="cofactor">
    <cofactor evidence="1">
        <name>FAD</name>
        <dbReference type="ChEBI" id="CHEBI:57692"/>
    </cofactor>
</comment>
<proteinExistence type="inferred from homology"/>
<dbReference type="Proteomes" id="UP000430564">
    <property type="component" value="Unassembled WGS sequence"/>
</dbReference>
<dbReference type="SUPFAM" id="SSF52218">
    <property type="entry name" value="Flavoproteins"/>
    <property type="match status" value="1"/>
</dbReference>
<gene>
    <name evidence="6" type="ORF">GBM95_10135</name>
</gene>
<evidence type="ECO:0000256" key="4">
    <source>
        <dbReference type="ARBA" id="ARBA00037981"/>
    </source>
</evidence>
<dbReference type="PANTHER" id="PTHR46305:SF3">
    <property type="entry name" value="NADPH:QUINONE OXIDOREDUCTASE MDAB"/>
    <property type="match status" value="1"/>
</dbReference>
<accession>A0A6I1EI60</accession>
<feature type="domain" description="Flavodoxin-like fold" evidence="5">
    <location>
        <begin position="1"/>
        <end position="185"/>
    </location>
</feature>
<comment type="caution">
    <text evidence="6">The sequence shown here is derived from an EMBL/GenBank/DDBJ whole genome shotgun (WGS) entry which is preliminary data.</text>
</comment>
<dbReference type="InterPro" id="IPR052397">
    <property type="entry name" value="NADPH-QR_MdaB"/>
</dbReference>
<sequence>MQFLIINAGCTHFGHGGTLSAAMVEKARETLKKLGHSVEETRLENGWDNAEEAEKILRADAVIVQTPGWWMSTPWQLKKYEDDVFVDPILCGGDGRSRKDPQKKYGTGGKLTSKRYLLSSTWNAPLEAFTDPDQFFEGKGIDGLFMPLHKTFEFLGMKPCESFMVNDVFKHPTIEADMKRWEAHLTKLFG</sequence>
<dbReference type="InterPro" id="IPR003680">
    <property type="entry name" value="Flavodoxin_fold"/>
</dbReference>
<dbReference type="InterPro" id="IPR029039">
    <property type="entry name" value="Flavoprotein-like_sf"/>
</dbReference>
<reference evidence="6 7" key="1">
    <citation type="submission" date="2019-10" db="EMBL/GenBank/DDBJ databases">
        <title>Genome diversity of Sutterella seckii.</title>
        <authorList>
            <person name="Chaplin A.V."/>
            <person name="Sokolova S.R."/>
            <person name="Mosin K.A."/>
            <person name="Ivanova E.L."/>
            <person name="Kochetkova T.O."/>
            <person name="Goltsov A.Y."/>
            <person name="Trofimov D.Y."/>
            <person name="Efimov B.A."/>
        </authorList>
    </citation>
    <scope>NUCLEOTIDE SEQUENCE [LARGE SCALE GENOMIC DNA]</scope>
    <source>
        <strain evidence="6 7">ASD393</strain>
    </source>
</reference>
<keyword evidence="3" id="KW-0274">FAD</keyword>
<evidence type="ECO:0000313" key="7">
    <source>
        <dbReference type="Proteomes" id="UP000430564"/>
    </source>
</evidence>
<evidence type="ECO:0000259" key="5">
    <source>
        <dbReference type="Pfam" id="PF02525"/>
    </source>
</evidence>
<dbReference type="OrthoDB" id="9798454at2"/>
<dbReference type="PANTHER" id="PTHR46305">
    <property type="match status" value="1"/>
</dbReference>
<evidence type="ECO:0000313" key="6">
    <source>
        <dbReference type="EMBL" id="KAB7654642.1"/>
    </source>
</evidence>
<evidence type="ECO:0000256" key="2">
    <source>
        <dbReference type="ARBA" id="ARBA00022630"/>
    </source>
</evidence>
<dbReference type="EMBL" id="WEHX01000098">
    <property type="protein sequence ID" value="KAB7654642.1"/>
    <property type="molecule type" value="Genomic_DNA"/>
</dbReference>
<dbReference type="AlphaFoldDB" id="A0A6I1EI60"/>
<dbReference type="Gene3D" id="3.40.50.360">
    <property type="match status" value="1"/>
</dbReference>
<protein>
    <submittedName>
        <fullName evidence="6">NADPH quinone reductase MdaB</fullName>
    </submittedName>
</protein>
<dbReference type="RefSeq" id="WP_152158989.1">
    <property type="nucleotide sequence ID" value="NZ_WEHX01000098.1"/>
</dbReference>
<dbReference type="Pfam" id="PF02525">
    <property type="entry name" value="Flavodoxin_2"/>
    <property type="match status" value="1"/>
</dbReference>
<comment type="similarity">
    <text evidence="4">Belongs to the oxidoreductase MdaB family.</text>
</comment>
<keyword evidence="2" id="KW-0285">Flavoprotein</keyword>